<proteinExistence type="predicted"/>
<dbReference type="PROSITE" id="PS50303">
    <property type="entry name" value="PUM_HD"/>
    <property type="match status" value="1"/>
</dbReference>
<evidence type="ECO:0000256" key="1">
    <source>
        <dbReference type="ARBA" id="ARBA00022737"/>
    </source>
</evidence>
<dbReference type="GO" id="GO:0003729">
    <property type="term" value="F:mRNA binding"/>
    <property type="evidence" value="ECO:0007669"/>
    <property type="project" value="TreeGrafter"/>
</dbReference>
<dbReference type="InterPro" id="IPR011989">
    <property type="entry name" value="ARM-like"/>
</dbReference>
<dbReference type="InterPro" id="IPR033133">
    <property type="entry name" value="PUM-HD"/>
</dbReference>
<feature type="compositionally biased region" description="Polar residues" evidence="4">
    <location>
        <begin position="1"/>
        <end position="11"/>
    </location>
</feature>
<dbReference type="AlphaFoldDB" id="A0A8J9S7U6"/>
<feature type="region of interest" description="Disordered" evidence="4">
    <location>
        <begin position="1"/>
        <end position="64"/>
    </location>
</feature>
<dbReference type="GO" id="GO:0005730">
    <property type="term" value="C:nucleolus"/>
    <property type="evidence" value="ECO:0007669"/>
    <property type="project" value="TreeGrafter"/>
</dbReference>
<reference evidence="6" key="1">
    <citation type="submission" date="2022-02" db="EMBL/GenBank/DDBJ databases">
        <authorList>
            <person name="Giguere J D."/>
        </authorList>
    </citation>
    <scope>NUCLEOTIDE SEQUENCE</scope>
    <source>
        <strain evidence="6">CCAP 1055/1</strain>
    </source>
</reference>
<evidence type="ECO:0000313" key="6">
    <source>
        <dbReference type="EMBL" id="CAG9284170.1"/>
    </source>
</evidence>
<evidence type="ECO:0000256" key="3">
    <source>
        <dbReference type="PROSITE-ProRule" id="PRU00317"/>
    </source>
</evidence>
<feature type="compositionally biased region" description="Basic and acidic residues" evidence="4">
    <location>
        <begin position="50"/>
        <end position="64"/>
    </location>
</feature>
<dbReference type="GO" id="GO:0006417">
    <property type="term" value="P:regulation of translation"/>
    <property type="evidence" value="ECO:0007669"/>
    <property type="project" value="TreeGrafter"/>
</dbReference>
<evidence type="ECO:0000259" key="5">
    <source>
        <dbReference type="PROSITE" id="PS50303"/>
    </source>
</evidence>
<dbReference type="InterPro" id="IPR016024">
    <property type="entry name" value="ARM-type_fold"/>
</dbReference>
<feature type="repeat" description="Pumilio" evidence="3">
    <location>
        <begin position="171"/>
        <end position="206"/>
    </location>
</feature>
<dbReference type="Gene3D" id="1.25.10.10">
    <property type="entry name" value="Leucine-rich Repeat Variant"/>
    <property type="match status" value="2"/>
</dbReference>
<dbReference type="PANTHER" id="PTHR13389">
    <property type="entry name" value="PUMILIO HOMOLOG 3"/>
    <property type="match status" value="1"/>
</dbReference>
<name>A0A8J9S7U6_PHATR</name>
<sequence length="606" mass="67227">MAIKSSSSNVTSKRKDGDSKFSSQPSKKSKGSGAKHSTVPPSTVGSKRAVKQERQSQRKHADVVNDAKRIWNQLRLKTNTSEQNRQYMDTLMPLITGKANEIALQHDAARVVQAAIQFGTVEERRLILQELCAKQNNFAELCKSQYAHFCALKAIKYCHSDPASVKLINKALKGHMPRLAVHAVGSRVVQSIFSTMTPKQSAVLKQEFYGPHFALFALDLPRNDAVPTLATNIAEAPEKKEATLIFVRNLINKGMEKTLYGFTYFQDLFAEYCEVADPREIRILAGTAADNSIHLLSGRAGTRVVASLISYGTAKDRKRIMKSLKGYTKSGLLHHDAYLAIIRLVQLTDDTVSIHKNIFNELLLPSDTSDEELSCPLLELALSDTGSKLLLMLLVADPETLKKFFDPYELSVLFENPTVIDDGQEVLTSKKEPEIRRKELIKYLREPLIEMCAKSANELIRSRPGALVLREVYHSYRPISVVEAIVGTCQAALNQDSSKADEKDVQNYRLFEDRDGHLAVKNLLLADSAKESEAKLASAFFETFQDRLMEIAQSNRGAFVITALCKVLAVRKGAISKLNQAQLKKLADGKGATAGFKALVNEMDGK</sequence>
<dbReference type="Pfam" id="PF08144">
    <property type="entry name" value="CPL"/>
    <property type="match status" value="1"/>
</dbReference>
<dbReference type="InterPro" id="IPR001313">
    <property type="entry name" value="Pumilio_RNA-bd_rpt"/>
</dbReference>
<dbReference type="PROSITE" id="PS50302">
    <property type="entry name" value="PUM"/>
    <property type="match status" value="1"/>
</dbReference>
<dbReference type="InterPro" id="IPR012959">
    <property type="entry name" value="CPL_dom"/>
</dbReference>
<keyword evidence="2" id="KW-0694">RNA-binding</keyword>
<feature type="compositionally biased region" description="Low complexity" evidence="4">
    <location>
        <begin position="20"/>
        <end position="37"/>
    </location>
</feature>
<dbReference type="SMART" id="SM00025">
    <property type="entry name" value="Pumilio"/>
    <property type="match status" value="4"/>
</dbReference>
<dbReference type="SUPFAM" id="SSF48371">
    <property type="entry name" value="ARM repeat"/>
    <property type="match status" value="1"/>
</dbReference>
<dbReference type="PANTHER" id="PTHR13389:SF0">
    <property type="entry name" value="PUMILIO HOMOLOG 3"/>
    <property type="match status" value="1"/>
</dbReference>
<keyword evidence="1" id="KW-0677">Repeat</keyword>
<dbReference type="Pfam" id="PF00806">
    <property type="entry name" value="PUF"/>
    <property type="match status" value="2"/>
</dbReference>
<dbReference type="Proteomes" id="UP000836788">
    <property type="component" value="Chromosome 2"/>
</dbReference>
<evidence type="ECO:0000256" key="4">
    <source>
        <dbReference type="SAM" id="MobiDB-lite"/>
    </source>
</evidence>
<accession>A0A8J9S7U6</accession>
<gene>
    <name evidence="6" type="ORF">PTTT1_LOCUS25098</name>
</gene>
<dbReference type="EMBL" id="OU594943">
    <property type="protein sequence ID" value="CAG9284170.1"/>
    <property type="molecule type" value="Genomic_DNA"/>
</dbReference>
<evidence type="ECO:0000256" key="2">
    <source>
        <dbReference type="ARBA" id="ARBA00022884"/>
    </source>
</evidence>
<protein>
    <recommendedName>
        <fullName evidence="5">PUM-HD domain-containing protein</fullName>
    </recommendedName>
</protein>
<feature type="domain" description="PUM-HD" evidence="5">
    <location>
        <begin position="72"/>
        <end position="448"/>
    </location>
</feature>
<organism evidence="6">
    <name type="scientific">Phaeodactylum tricornutum</name>
    <name type="common">Diatom</name>
    <dbReference type="NCBI Taxonomy" id="2850"/>
    <lineage>
        <taxon>Eukaryota</taxon>
        <taxon>Sar</taxon>
        <taxon>Stramenopiles</taxon>
        <taxon>Ochrophyta</taxon>
        <taxon>Bacillariophyta</taxon>
        <taxon>Bacillariophyceae</taxon>
        <taxon>Bacillariophycidae</taxon>
        <taxon>Naviculales</taxon>
        <taxon>Phaeodactylaceae</taxon>
        <taxon>Phaeodactylum</taxon>
    </lineage>
</organism>
<dbReference type="InterPro" id="IPR040059">
    <property type="entry name" value="PUM3"/>
</dbReference>